<sequence>MTCIHDLPFEVWVHIAEYVTLRSIQSFALTNKHAYDASDEALEFRKTVKRLMREINFRHDELVSVISLHESTGGRSVVVRVK</sequence>
<name>A0ABR4A2E5_9LECA</name>
<dbReference type="CDD" id="cd09917">
    <property type="entry name" value="F-box_SF"/>
    <property type="match status" value="1"/>
</dbReference>
<evidence type="ECO:0000259" key="1">
    <source>
        <dbReference type="Pfam" id="PF00646"/>
    </source>
</evidence>
<evidence type="ECO:0000313" key="2">
    <source>
        <dbReference type="EMBL" id="KAL2039669.1"/>
    </source>
</evidence>
<proteinExistence type="predicted"/>
<dbReference type="Pfam" id="PF00646">
    <property type="entry name" value="F-box"/>
    <property type="match status" value="1"/>
</dbReference>
<comment type="caution">
    <text evidence="2">The sequence shown here is derived from an EMBL/GenBank/DDBJ whole genome shotgun (WGS) entry which is preliminary data.</text>
</comment>
<dbReference type="InterPro" id="IPR001810">
    <property type="entry name" value="F-box_dom"/>
</dbReference>
<reference evidence="2 3" key="1">
    <citation type="submission" date="2024-09" db="EMBL/GenBank/DDBJ databases">
        <title>Rethinking Asexuality: The Enigmatic Case of Functional Sexual Genes in Lepraria (Stereocaulaceae).</title>
        <authorList>
            <person name="Doellman M."/>
            <person name="Sun Y."/>
            <person name="Barcenas-Pena A."/>
            <person name="Lumbsch H.T."/>
            <person name="Grewe F."/>
        </authorList>
    </citation>
    <scope>NUCLEOTIDE SEQUENCE [LARGE SCALE GENOMIC DNA]</scope>
    <source>
        <strain evidence="2 3">Mercado 3170</strain>
    </source>
</reference>
<protein>
    <recommendedName>
        <fullName evidence="1">F-box domain-containing protein</fullName>
    </recommendedName>
</protein>
<dbReference type="SUPFAM" id="SSF81383">
    <property type="entry name" value="F-box domain"/>
    <property type="match status" value="1"/>
</dbReference>
<dbReference type="Proteomes" id="UP001590950">
    <property type="component" value="Unassembled WGS sequence"/>
</dbReference>
<organism evidence="2 3">
    <name type="scientific">Stereocaulon virgatum</name>
    <dbReference type="NCBI Taxonomy" id="373712"/>
    <lineage>
        <taxon>Eukaryota</taxon>
        <taxon>Fungi</taxon>
        <taxon>Dikarya</taxon>
        <taxon>Ascomycota</taxon>
        <taxon>Pezizomycotina</taxon>
        <taxon>Lecanoromycetes</taxon>
        <taxon>OSLEUM clade</taxon>
        <taxon>Lecanoromycetidae</taxon>
        <taxon>Lecanorales</taxon>
        <taxon>Lecanorineae</taxon>
        <taxon>Stereocaulaceae</taxon>
        <taxon>Stereocaulon</taxon>
    </lineage>
</organism>
<dbReference type="InterPro" id="IPR036047">
    <property type="entry name" value="F-box-like_dom_sf"/>
</dbReference>
<gene>
    <name evidence="2" type="ORF">N7G274_007528</name>
</gene>
<dbReference type="EMBL" id="JBEFKJ010000024">
    <property type="protein sequence ID" value="KAL2039669.1"/>
    <property type="molecule type" value="Genomic_DNA"/>
</dbReference>
<evidence type="ECO:0000313" key="3">
    <source>
        <dbReference type="Proteomes" id="UP001590950"/>
    </source>
</evidence>
<feature type="domain" description="F-box" evidence="1">
    <location>
        <begin position="4"/>
        <end position="39"/>
    </location>
</feature>
<keyword evidence="3" id="KW-1185">Reference proteome</keyword>
<accession>A0ABR4A2E5</accession>